<evidence type="ECO:0000313" key="6">
    <source>
        <dbReference type="Proteomes" id="UP000294546"/>
    </source>
</evidence>
<dbReference type="PANTHER" id="PTHR33376:SF5">
    <property type="entry name" value="EXTRACYTOPLASMIC SOLUTE RECEPTOR PROTEIN"/>
    <property type="match status" value="1"/>
</dbReference>
<organism evidence="5 6">
    <name type="scientific">Marinobacterium mangrovicola</name>
    <dbReference type="NCBI Taxonomy" id="1476959"/>
    <lineage>
        <taxon>Bacteria</taxon>
        <taxon>Pseudomonadati</taxon>
        <taxon>Pseudomonadota</taxon>
        <taxon>Gammaproteobacteria</taxon>
        <taxon>Oceanospirillales</taxon>
        <taxon>Oceanospirillaceae</taxon>
        <taxon>Marinobacterium</taxon>
    </lineage>
</organism>
<feature type="chain" id="PRO_5020898938" evidence="4">
    <location>
        <begin position="26"/>
        <end position="346"/>
    </location>
</feature>
<feature type="signal peptide" evidence="4">
    <location>
        <begin position="1"/>
        <end position="25"/>
    </location>
</feature>
<reference evidence="5 6" key="1">
    <citation type="submission" date="2019-03" db="EMBL/GenBank/DDBJ databases">
        <title>Genomic Encyclopedia of Archaeal and Bacterial Type Strains, Phase II (KMG-II): from individual species to whole genera.</title>
        <authorList>
            <person name="Goeker M."/>
        </authorList>
    </citation>
    <scope>NUCLEOTIDE SEQUENCE [LARGE SCALE GENOMIC DNA]</scope>
    <source>
        <strain evidence="5 6">DSM 27697</strain>
    </source>
</reference>
<keyword evidence="1 4" id="KW-0732">Signal</keyword>
<feature type="binding site" evidence="3">
    <location>
        <position position="234"/>
    </location>
    <ligand>
        <name>substrate</name>
    </ligand>
</feature>
<dbReference type="GO" id="GO:0055085">
    <property type="term" value="P:transmembrane transport"/>
    <property type="evidence" value="ECO:0007669"/>
    <property type="project" value="InterPro"/>
</dbReference>
<dbReference type="Gene3D" id="3.40.190.170">
    <property type="entry name" value="Bacterial extracellular solute-binding protein, family 7"/>
    <property type="match status" value="1"/>
</dbReference>
<protein>
    <submittedName>
        <fullName evidence="5">TRAP-type mannitol/chloroaromatic compound transport system substrate-binding protein</fullName>
    </submittedName>
</protein>
<dbReference type="Pfam" id="PF03480">
    <property type="entry name" value="DctP"/>
    <property type="match status" value="1"/>
</dbReference>
<evidence type="ECO:0000256" key="1">
    <source>
        <dbReference type="ARBA" id="ARBA00022729"/>
    </source>
</evidence>
<dbReference type="InterPro" id="IPR018389">
    <property type="entry name" value="DctP_fam"/>
</dbReference>
<feature type="binding site" evidence="3">
    <location>
        <position position="208"/>
    </location>
    <ligand>
        <name>substrate</name>
    </ligand>
</feature>
<feature type="binding site" evidence="2">
    <location>
        <position position="150"/>
    </location>
    <ligand>
        <name>substrate</name>
    </ligand>
</feature>
<comment type="caution">
    <text evidence="5">The sequence shown here is derived from an EMBL/GenBank/DDBJ whole genome shotgun (WGS) entry which is preliminary data.</text>
</comment>
<keyword evidence="6" id="KW-1185">Reference proteome</keyword>
<name>A0A4R1GPQ6_9GAMM</name>
<keyword evidence="3" id="KW-0479">Metal-binding</keyword>
<dbReference type="Gene3D" id="3.40.190.10">
    <property type="entry name" value="Periplasmic binding protein-like II"/>
    <property type="match status" value="1"/>
</dbReference>
<dbReference type="Proteomes" id="UP000294546">
    <property type="component" value="Unassembled WGS sequence"/>
</dbReference>
<dbReference type="InterPro" id="IPR026289">
    <property type="entry name" value="SBP_TakP-like"/>
</dbReference>
<evidence type="ECO:0000256" key="4">
    <source>
        <dbReference type="SAM" id="SignalP"/>
    </source>
</evidence>
<dbReference type="GO" id="GO:0031317">
    <property type="term" value="C:tripartite ATP-independent periplasmic transporter complex"/>
    <property type="evidence" value="ECO:0007669"/>
    <property type="project" value="InterPro"/>
</dbReference>
<gene>
    <name evidence="5" type="ORF">CLV83_1426</name>
</gene>
<dbReference type="RefSeq" id="WP_207894760.1">
    <property type="nucleotide sequence ID" value="NZ_SMFU01000007.1"/>
</dbReference>
<dbReference type="PIRSF" id="PIRSF039026">
    <property type="entry name" value="SiaP"/>
    <property type="match status" value="1"/>
</dbReference>
<dbReference type="AlphaFoldDB" id="A0A4R1GPQ6"/>
<dbReference type="CDD" id="cd13604">
    <property type="entry name" value="PBP2_TRAP_ketoacid_lactate_like"/>
    <property type="match status" value="1"/>
</dbReference>
<dbReference type="GO" id="GO:0046872">
    <property type="term" value="F:metal ion binding"/>
    <property type="evidence" value="ECO:0007669"/>
    <property type="project" value="UniProtKB-KW"/>
</dbReference>
<evidence type="ECO:0000256" key="3">
    <source>
        <dbReference type="PIRSR" id="PIRSR039026-2"/>
    </source>
</evidence>
<feature type="binding site" evidence="3">
    <location>
        <position position="209"/>
    </location>
    <ligand>
        <name>Na(+)</name>
        <dbReference type="ChEBI" id="CHEBI:29101"/>
    </ligand>
</feature>
<sequence length="346" mass="37561">MNKNSMLGAAFAGAIAVSTATGASAQSYDLQSTFGLHVPSIGKSPVHWAERVSESTGGNIEINVHGAGDFVPPFEVFEAVSIGAIPMGFDWMGYWSEKIPVANLIGSMPFGPTPDIALAWMFQGGGLEIIQKAYDPYNVKVLPCHLVVPEAGGWFNKEINTVDDFKGLNMRIAGLGGKALAKLGANTQLVPAGEVYVSLETGRIDATEFSAPQLDVGFGFQKIVKNYYFPGWHQPSSWDTVIINMDVWNGFSEADQQAMENSCKANIMDNLADQVQSQAAALDTIRAAGVTVRRFPDDVLKAIKQASVEVLEDESRKDPIFAEAYQSLTDYMESVGHWETLQRMPN</sequence>
<dbReference type="NCBIfam" id="NF037995">
    <property type="entry name" value="TRAP_S1"/>
    <property type="match status" value="1"/>
</dbReference>
<dbReference type="PANTHER" id="PTHR33376">
    <property type="match status" value="1"/>
</dbReference>
<evidence type="ECO:0000313" key="5">
    <source>
        <dbReference type="EMBL" id="TCK09320.1"/>
    </source>
</evidence>
<proteinExistence type="predicted"/>
<dbReference type="EMBL" id="SMFU01000007">
    <property type="protein sequence ID" value="TCK09320.1"/>
    <property type="molecule type" value="Genomic_DNA"/>
</dbReference>
<accession>A0A4R1GPQ6</accession>
<dbReference type="InterPro" id="IPR038404">
    <property type="entry name" value="TRAP_DctP_sf"/>
</dbReference>
<evidence type="ECO:0000256" key="2">
    <source>
        <dbReference type="PIRSR" id="PIRSR039026-1"/>
    </source>
</evidence>
<feature type="binding site" evidence="2">
    <location>
        <position position="171"/>
    </location>
    <ligand>
        <name>substrate</name>
    </ligand>
</feature>